<gene>
    <name evidence="2" type="ORF">MHEC_47580</name>
</gene>
<proteinExistence type="predicted"/>
<sequence length="92" mass="9170">MLRVPEALRAVASRCGALASEVDAGEAPVSRPSSQPSAAACSAGHAGVAAVQAASTARMQATSTELSTAKTAYDDNEDQSAVKLRAIGGQVV</sequence>
<dbReference type="AlphaFoldDB" id="A0A2G8B3L5"/>
<keyword evidence="3" id="KW-1185">Reference proteome</keyword>
<evidence type="ECO:0000313" key="3">
    <source>
        <dbReference type="Proteomes" id="UP000595446"/>
    </source>
</evidence>
<accession>A0A2G8B3L5</accession>
<evidence type="ECO:0000313" key="2">
    <source>
        <dbReference type="EMBL" id="BCO38325.1"/>
    </source>
</evidence>
<feature type="region of interest" description="Disordered" evidence="1">
    <location>
        <begin position="22"/>
        <end position="42"/>
    </location>
</feature>
<name>A0A2G8B3L5_9MYCO</name>
<protein>
    <submittedName>
        <fullName evidence="2">Uncharacterized protein</fullName>
    </submittedName>
</protein>
<organism evidence="2 3">
    <name type="scientific">Mycobacterium heckeshornense</name>
    <dbReference type="NCBI Taxonomy" id="110505"/>
    <lineage>
        <taxon>Bacteria</taxon>
        <taxon>Bacillati</taxon>
        <taxon>Actinomycetota</taxon>
        <taxon>Actinomycetes</taxon>
        <taxon>Mycobacteriales</taxon>
        <taxon>Mycobacteriaceae</taxon>
        <taxon>Mycobacterium</taxon>
    </lineage>
</organism>
<dbReference type="EMBL" id="AP024237">
    <property type="protein sequence ID" value="BCO38325.1"/>
    <property type="molecule type" value="Genomic_DNA"/>
</dbReference>
<evidence type="ECO:0000256" key="1">
    <source>
        <dbReference type="SAM" id="MobiDB-lite"/>
    </source>
</evidence>
<feature type="compositionally biased region" description="Low complexity" evidence="1">
    <location>
        <begin position="27"/>
        <end position="42"/>
    </location>
</feature>
<reference evidence="2 3" key="1">
    <citation type="submission" date="2020-12" db="EMBL/GenBank/DDBJ databases">
        <title>Complete genome sequence of Mycobacterium heckeshornense JCM 15655T, closely related to a pathogenic non-tuberculous mycobacterial species Mycobacterium xenopi.</title>
        <authorList>
            <person name="Yoshida M."/>
            <person name="Fukano H."/>
            <person name="Asakura T."/>
            <person name="Suzuki M."/>
            <person name="Hoshino Y."/>
        </authorList>
    </citation>
    <scope>NUCLEOTIDE SEQUENCE [LARGE SCALE GENOMIC DNA]</scope>
    <source>
        <strain evidence="2 3">JCM 15655</strain>
    </source>
</reference>
<dbReference type="Proteomes" id="UP000595446">
    <property type="component" value="Chromosome"/>
</dbReference>